<dbReference type="EMBL" id="QUNS01000011">
    <property type="protein sequence ID" value="REH44498.1"/>
    <property type="molecule type" value="Genomic_DNA"/>
</dbReference>
<gene>
    <name evidence="3" type="ORF">C7448_11130</name>
</gene>
<keyword evidence="2" id="KW-0472">Membrane</keyword>
<keyword evidence="1" id="KW-0175">Coiled coil</keyword>
<keyword evidence="2" id="KW-0812">Transmembrane</keyword>
<evidence type="ECO:0000313" key="3">
    <source>
        <dbReference type="EMBL" id="REH44498.1"/>
    </source>
</evidence>
<name>A0A3E0HFK4_9FLAO</name>
<keyword evidence="2" id="KW-1133">Transmembrane helix</keyword>
<proteinExistence type="predicted"/>
<comment type="caution">
    <text evidence="3">The sequence shown here is derived from an EMBL/GenBank/DDBJ whole genome shotgun (WGS) entry which is preliminary data.</text>
</comment>
<feature type="transmembrane region" description="Helical" evidence="2">
    <location>
        <begin position="31"/>
        <end position="49"/>
    </location>
</feature>
<accession>A0A3E0HFK4</accession>
<keyword evidence="4" id="KW-1185">Reference proteome</keyword>
<dbReference type="RefSeq" id="WP_115902163.1">
    <property type="nucleotide sequence ID" value="NZ_QUNS01000011.1"/>
</dbReference>
<reference evidence="3 4" key="1">
    <citation type="submission" date="2018-08" db="EMBL/GenBank/DDBJ databases">
        <title>Genomic Encyclopedia of Type Strains, Phase IV (KMG-IV): sequencing the most valuable type-strain genomes for metagenomic binning, comparative biology and taxonomic classification.</title>
        <authorList>
            <person name="Goeker M."/>
        </authorList>
    </citation>
    <scope>NUCLEOTIDE SEQUENCE [LARGE SCALE GENOMIC DNA]</scope>
    <source>
        <strain evidence="3 4">DSM 18841</strain>
    </source>
</reference>
<sequence>MKAFNYKKGKAVIRTLKEPVIKKKKLNFDRAIYFIIIIGLVVWLSSFIYNKTLWLEGNGQMLMEKVDVNFTNDVRLKEIFINEGDTVSKGSKLFNYFQNDFDSDASIVLKNFDRKEKQNNSLQELERQINNKKIRLRSLKERLSFLNTQEKKITKLVLLDVYTKPKLDDLLTQQMLLKNQIQIHRSELHFLLEDKKLIQPGIPLISTNRNYQNTYISPIKGVVGQILKSSEEACYKTENVLTIHNVEKVFIKAYFDLKDLSKINKGDIVEVEFPDKTISKGIINKLYIATYKAPTEFQKKYEPTERNILTEIVPLNKEQIPDWAKFYKLNLKIKVGKF</sequence>
<dbReference type="AlphaFoldDB" id="A0A3E0HFK4"/>
<dbReference type="OrthoDB" id="1185779at2"/>
<organism evidence="3 4">
    <name type="scientific">Tenacibaculum gallaicum</name>
    <dbReference type="NCBI Taxonomy" id="561505"/>
    <lineage>
        <taxon>Bacteria</taxon>
        <taxon>Pseudomonadati</taxon>
        <taxon>Bacteroidota</taxon>
        <taxon>Flavobacteriia</taxon>
        <taxon>Flavobacteriales</taxon>
        <taxon>Flavobacteriaceae</taxon>
        <taxon>Tenacibaculum</taxon>
    </lineage>
</organism>
<evidence type="ECO:0000256" key="2">
    <source>
        <dbReference type="SAM" id="Phobius"/>
    </source>
</evidence>
<feature type="coiled-coil region" evidence="1">
    <location>
        <begin position="112"/>
        <end position="149"/>
    </location>
</feature>
<evidence type="ECO:0000256" key="1">
    <source>
        <dbReference type="SAM" id="Coils"/>
    </source>
</evidence>
<protein>
    <submittedName>
        <fullName evidence="3">Multidrug resistance efflux pump</fullName>
    </submittedName>
</protein>
<dbReference type="Proteomes" id="UP000256884">
    <property type="component" value="Unassembled WGS sequence"/>
</dbReference>
<evidence type="ECO:0000313" key="4">
    <source>
        <dbReference type="Proteomes" id="UP000256884"/>
    </source>
</evidence>